<dbReference type="PANTHER" id="PTHR47718:SF18">
    <property type="entry name" value="PROTEIN FAR1-RELATED SEQUENCE 5-LIKE"/>
    <property type="match status" value="1"/>
</dbReference>
<gene>
    <name evidence="1" type="ORF">RND81_07G155400</name>
</gene>
<reference evidence="1" key="1">
    <citation type="submission" date="2024-03" db="EMBL/GenBank/DDBJ databases">
        <title>WGS assembly of Saponaria officinalis var. Norfolk2.</title>
        <authorList>
            <person name="Jenkins J."/>
            <person name="Shu S."/>
            <person name="Grimwood J."/>
            <person name="Barry K."/>
            <person name="Goodstein D."/>
            <person name="Schmutz J."/>
            <person name="Leebens-Mack J."/>
            <person name="Osbourn A."/>
        </authorList>
    </citation>
    <scope>NUCLEOTIDE SEQUENCE [LARGE SCALE GENOMIC DNA]</scope>
    <source>
        <strain evidence="1">JIC</strain>
    </source>
</reference>
<name>A0AAW1JNR0_SAPOF</name>
<protein>
    <recommendedName>
        <fullName evidence="3">Protein FAR1-RELATED SEQUENCE</fullName>
    </recommendedName>
</protein>
<dbReference type="Proteomes" id="UP001443914">
    <property type="component" value="Unassembled WGS sequence"/>
</dbReference>
<dbReference type="SUPFAM" id="SSF54001">
    <property type="entry name" value="Cysteine proteinases"/>
    <property type="match status" value="1"/>
</dbReference>
<sequence length="291" mass="33327">MSSDLELEHSEDGDSQTQQIFTFDHTLDQNDEVLFYGLTHMLARSDFKSLLPNTEILMYVIECWSIVLNESCFREHAPVITSRCFPGLSHSQALLKMVTSKAKIDIEEAQKEVIGAFEIWLTTYRSKFNLDSNLVFIPLLSDDRDHYSCVCVNFSTSQLEYLDSRSYEDDLKKTIYGKTAIMALTIGATKTYKMCKERVNGFANIGSSLNDFKNFHRDVKCYINERDGQLFIDCFKNLADTREDFYFDYEVDVDNSLTRAVWADGTARRNYAGERGFFHVVVQAFLGGHGG</sequence>
<organism evidence="1 2">
    <name type="scientific">Saponaria officinalis</name>
    <name type="common">Common soapwort</name>
    <name type="synonym">Lychnis saponaria</name>
    <dbReference type="NCBI Taxonomy" id="3572"/>
    <lineage>
        <taxon>Eukaryota</taxon>
        <taxon>Viridiplantae</taxon>
        <taxon>Streptophyta</taxon>
        <taxon>Embryophyta</taxon>
        <taxon>Tracheophyta</taxon>
        <taxon>Spermatophyta</taxon>
        <taxon>Magnoliopsida</taxon>
        <taxon>eudicotyledons</taxon>
        <taxon>Gunneridae</taxon>
        <taxon>Pentapetalae</taxon>
        <taxon>Caryophyllales</taxon>
        <taxon>Caryophyllaceae</taxon>
        <taxon>Caryophylleae</taxon>
        <taxon>Saponaria</taxon>
    </lineage>
</organism>
<dbReference type="PANTHER" id="PTHR47718">
    <property type="entry name" value="OS01G0519700 PROTEIN"/>
    <property type="match status" value="1"/>
</dbReference>
<dbReference type="AlphaFoldDB" id="A0AAW1JNR0"/>
<evidence type="ECO:0000313" key="2">
    <source>
        <dbReference type="Proteomes" id="UP001443914"/>
    </source>
</evidence>
<evidence type="ECO:0000313" key="1">
    <source>
        <dbReference type="EMBL" id="KAK9706838.1"/>
    </source>
</evidence>
<dbReference type="Gene3D" id="3.40.395.10">
    <property type="entry name" value="Adenoviral Proteinase, Chain A"/>
    <property type="match status" value="1"/>
</dbReference>
<comment type="caution">
    <text evidence="1">The sequence shown here is derived from an EMBL/GenBank/DDBJ whole genome shotgun (WGS) entry which is preliminary data.</text>
</comment>
<keyword evidence="2" id="KW-1185">Reference proteome</keyword>
<proteinExistence type="predicted"/>
<accession>A0AAW1JNR0</accession>
<dbReference type="EMBL" id="JBDFQZ010000007">
    <property type="protein sequence ID" value="KAK9706838.1"/>
    <property type="molecule type" value="Genomic_DNA"/>
</dbReference>
<evidence type="ECO:0008006" key="3">
    <source>
        <dbReference type="Google" id="ProtNLM"/>
    </source>
</evidence>
<dbReference type="InterPro" id="IPR038765">
    <property type="entry name" value="Papain-like_cys_pep_sf"/>
</dbReference>